<evidence type="ECO:0000256" key="13">
    <source>
        <dbReference type="ARBA" id="ARBA00023315"/>
    </source>
</evidence>
<keyword evidence="13" id="KW-0012">Acyltransferase</keyword>
<gene>
    <name evidence="26" type="ORF">NEMVEDRAFT_v1g125604</name>
</gene>
<dbReference type="FunFam" id="3.40.50.1820:FF:000019">
    <property type="entry name" value="1-acylglycerol-3-phosphate O-acyltransferase ABHD5"/>
    <property type="match status" value="1"/>
</dbReference>
<evidence type="ECO:0000256" key="12">
    <source>
        <dbReference type="ARBA" id="ARBA00023098"/>
    </source>
</evidence>
<evidence type="ECO:0000256" key="20">
    <source>
        <dbReference type="ARBA" id="ARBA00047543"/>
    </source>
</evidence>
<dbReference type="GO" id="GO:0055088">
    <property type="term" value="P:lipid homeostasis"/>
    <property type="evidence" value="ECO:0000318"/>
    <property type="project" value="GO_Central"/>
</dbReference>
<evidence type="ECO:0000313" key="26">
    <source>
        <dbReference type="EMBL" id="EDO34526.1"/>
    </source>
</evidence>
<comment type="catalytic activity">
    <reaction evidence="21">
        <text>eicosanoyl-CoA + 1-(9Z-octadecenoyl)-sn-glycero-3-phosphate = 1-(9Z)-octadecenoyl-2-eicosanoyl-sn-glycero-3-phosphate + CoA</text>
        <dbReference type="Rhea" id="RHEA:37451"/>
        <dbReference type="ChEBI" id="CHEBI:57287"/>
        <dbReference type="ChEBI" id="CHEBI:57380"/>
        <dbReference type="ChEBI" id="CHEBI:74544"/>
        <dbReference type="ChEBI" id="CHEBI:74937"/>
    </reaction>
    <physiologicalReaction direction="left-to-right" evidence="21">
        <dbReference type="Rhea" id="RHEA:37452"/>
    </physiologicalReaction>
</comment>
<feature type="non-terminal residue" evidence="26">
    <location>
        <position position="1"/>
    </location>
</feature>
<dbReference type="PANTHER" id="PTHR42886:SF29">
    <property type="entry name" value="PUMMELIG, ISOFORM A"/>
    <property type="match status" value="1"/>
</dbReference>
<keyword evidence="11" id="KW-0276">Fatty acid metabolism</keyword>
<name>A7SP35_NEMVE</name>
<comment type="catalytic activity">
    <reaction evidence="23">
        <text>1-(9Z-octadecenoyl)-sn-glycero-3-phosphate + (5Z,8Z,11Z,14Z)-eicosatetraenoyl-CoA = 1-(9Z)-octadecenoyl-2-(5Z,8Z,11Z,14Z)-eicosatetraenoyl-sn-glycero-3-phosphate + CoA</text>
        <dbReference type="Rhea" id="RHEA:37443"/>
        <dbReference type="ChEBI" id="CHEBI:57287"/>
        <dbReference type="ChEBI" id="CHEBI:57368"/>
        <dbReference type="ChEBI" id="CHEBI:74544"/>
        <dbReference type="ChEBI" id="CHEBI:74928"/>
    </reaction>
    <physiologicalReaction direction="left-to-right" evidence="23">
        <dbReference type="Rhea" id="RHEA:37444"/>
    </physiologicalReaction>
</comment>
<dbReference type="PhylomeDB" id="A7SP35"/>
<evidence type="ECO:0000256" key="24">
    <source>
        <dbReference type="ARBA" id="ARBA00049561"/>
    </source>
</evidence>
<dbReference type="EC" id="2.3.1.51" evidence="5"/>
<evidence type="ECO:0000256" key="19">
    <source>
        <dbReference type="ARBA" id="ARBA00047525"/>
    </source>
</evidence>
<dbReference type="GO" id="GO:0006631">
    <property type="term" value="P:fatty acid metabolic process"/>
    <property type="evidence" value="ECO:0007669"/>
    <property type="project" value="UniProtKB-KW"/>
</dbReference>
<dbReference type="GO" id="GO:0042171">
    <property type="term" value="F:lysophosphatidic acid acyltransferase activity"/>
    <property type="evidence" value="ECO:0000318"/>
    <property type="project" value="GO_Central"/>
</dbReference>
<evidence type="ECO:0000256" key="18">
    <source>
        <dbReference type="ARBA" id="ARBA00045357"/>
    </source>
</evidence>
<comment type="catalytic activity">
    <reaction evidence="2">
        <text>1-(9Z-octadecenoyl)-sn-glycero-3-phosphate + hexadecanoyl-CoA = 1-(9Z)-octadecenoyl-2-hexadecanoyl-sn-glycero-3-phosphate + CoA</text>
        <dbReference type="Rhea" id="RHEA:37143"/>
        <dbReference type="ChEBI" id="CHEBI:57287"/>
        <dbReference type="ChEBI" id="CHEBI:57379"/>
        <dbReference type="ChEBI" id="CHEBI:74544"/>
        <dbReference type="ChEBI" id="CHEBI:74551"/>
    </reaction>
    <physiologicalReaction direction="left-to-right" evidence="2">
        <dbReference type="Rhea" id="RHEA:37144"/>
    </physiologicalReaction>
</comment>
<evidence type="ECO:0000256" key="14">
    <source>
        <dbReference type="ARBA" id="ARBA00036296"/>
    </source>
</evidence>
<dbReference type="SUPFAM" id="SSF53474">
    <property type="entry name" value="alpha/beta-Hydrolases"/>
    <property type="match status" value="1"/>
</dbReference>
<dbReference type="KEGG" id="nve:5505898"/>
<dbReference type="InParanoid" id="A7SP35"/>
<dbReference type="EMBL" id="DS469727">
    <property type="protein sequence ID" value="EDO34526.1"/>
    <property type="molecule type" value="Genomic_DNA"/>
</dbReference>
<evidence type="ECO:0000256" key="1">
    <source>
        <dbReference type="ARBA" id="ARBA00000300"/>
    </source>
</evidence>
<evidence type="ECO:0000256" key="10">
    <source>
        <dbReference type="ARBA" id="ARBA00022782"/>
    </source>
</evidence>
<dbReference type="GO" id="GO:0030154">
    <property type="term" value="P:cell differentiation"/>
    <property type="evidence" value="ECO:0007669"/>
    <property type="project" value="UniProtKB-KW"/>
</dbReference>
<evidence type="ECO:0000256" key="21">
    <source>
        <dbReference type="ARBA" id="ARBA00047849"/>
    </source>
</evidence>
<evidence type="ECO:0000256" key="4">
    <source>
        <dbReference type="ARBA" id="ARBA00004502"/>
    </source>
</evidence>
<keyword evidence="27" id="KW-1185">Reference proteome</keyword>
<evidence type="ECO:0000313" key="27">
    <source>
        <dbReference type="Proteomes" id="UP000001593"/>
    </source>
</evidence>
<organism evidence="26 27">
    <name type="scientific">Nematostella vectensis</name>
    <name type="common">Starlet sea anemone</name>
    <dbReference type="NCBI Taxonomy" id="45351"/>
    <lineage>
        <taxon>Eukaryota</taxon>
        <taxon>Metazoa</taxon>
        <taxon>Cnidaria</taxon>
        <taxon>Anthozoa</taxon>
        <taxon>Hexacorallia</taxon>
        <taxon>Actiniaria</taxon>
        <taxon>Edwardsiidae</taxon>
        <taxon>Nematostella</taxon>
    </lineage>
</organism>
<dbReference type="ESTHER" id="nemve-a7sp35">
    <property type="family name" value="CGI-58_ABHD5_ABHD4"/>
</dbReference>
<dbReference type="GO" id="GO:0005811">
    <property type="term" value="C:lipid droplet"/>
    <property type="evidence" value="ECO:0007669"/>
    <property type="project" value="UniProtKB-SubCell"/>
</dbReference>
<dbReference type="Proteomes" id="UP000001593">
    <property type="component" value="Unassembled WGS sequence"/>
</dbReference>
<dbReference type="GO" id="GO:0005737">
    <property type="term" value="C:cytoplasm"/>
    <property type="evidence" value="ECO:0007669"/>
    <property type="project" value="UniProtKB-SubCell"/>
</dbReference>
<keyword evidence="10" id="KW-0221">Differentiation</keyword>
<dbReference type="Gene3D" id="3.40.50.1820">
    <property type="entry name" value="alpha/beta hydrolase"/>
    <property type="match status" value="1"/>
</dbReference>
<keyword evidence="8" id="KW-0551">Lipid droplet</keyword>
<proteinExistence type="inferred from homology"/>
<evidence type="ECO:0000256" key="16">
    <source>
        <dbReference type="ARBA" id="ARBA00040731"/>
    </source>
</evidence>
<dbReference type="OMA" id="ARDPIMD"/>
<comment type="catalytic activity">
    <reaction evidence="19">
        <text>1-hexadecanoyl-sn-glycero-3-phosphate + (9Z)-octadecenoyl-CoA = 1-hexadecanoyl-2-(9Z-octadecenoyl)-sn-glycero-3-phosphate + CoA</text>
        <dbReference type="Rhea" id="RHEA:33187"/>
        <dbReference type="ChEBI" id="CHEBI:57287"/>
        <dbReference type="ChEBI" id="CHEBI:57387"/>
        <dbReference type="ChEBI" id="CHEBI:57518"/>
        <dbReference type="ChEBI" id="CHEBI:64839"/>
    </reaction>
    <physiologicalReaction direction="left-to-right" evidence="19">
        <dbReference type="Rhea" id="RHEA:33188"/>
    </physiologicalReaction>
</comment>
<reference evidence="26 27" key="1">
    <citation type="journal article" date="2007" name="Science">
        <title>Sea anemone genome reveals ancestral eumetazoan gene repertoire and genomic organization.</title>
        <authorList>
            <person name="Putnam N.H."/>
            <person name="Srivastava M."/>
            <person name="Hellsten U."/>
            <person name="Dirks B."/>
            <person name="Chapman J."/>
            <person name="Salamov A."/>
            <person name="Terry A."/>
            <person name="Shapiro H."/>
            <person name="Lindquist E."/>
            <person name="Kapitonov V.V."/>
            <person name="Jurka J."/>
            <person name="Genikhovich G."/>
            <person name="Grigoriev I.V."/>
            <person name="Lucas S.M."/>
            <person name="Steele R.E."/>
            <person name="Finnerty J.R."/>
            <person name="Technau U."/>
            <person name="Martindale M.Q."/>
            <person name="Rokhsar D.S."/>
        </authorList>
    </citation>
    <scope>NUCLEOTIDE SEQUENCE [LARGE SCALE GENOMIC DNA]</scope>
    <source>
        <strain evidence="27">CH2 X CH6</strain>
    </source>
</reference>
<comment type="catalytic activity">
    <reaction evidence="1">
        <text>a 1-acyl-sn-glycero-3-phosphate + an acyl-CoA = a 1,2-diacyl-sn-glycero-3-phosphate + CoA</text>
        <dbReference type="Rhea" id="RHEA:19709"/>
        <dbReference type="ChEBI" id="CHEBI:57287"/>
        <dbReference type="ChEBI" id="CHEBI:57970"/>
        <dbReference type="ChEBI" id="CHEBI:58342"/>
        <dbReference type="ChEBI" id="CHEBI:58608"/>
        <dbReference type="EC" id="2.3.1.51"/>
    </reaction>
    <physiologicalReaction direction="left-to-right" evidence="1">
        <dbReference type="Rhea" id="RHEA:19710"/>
    </physiologicalReaction>
</comment>
<dbReference type="GO" id="GO:0006654">
    <property type="term" value="P:phosphatidic acid biosynthetic process"/>
    <property type="evidence" value="ECO:0000318"/>
    <property type="project" value="GO_Central"/>
</dbReference>
<accession>A7SP35</accession>
<evidence type="ECO:0000256" key="9">
    <source>
        <dbReference type="ARBA" id="ARBA00022679"/>
    </source>
</evidence>
<comment type="catalytic activity">
    <reaction evidence="22">
        <text>1-(5Z,8Z,11Z,14Z-eicosatetraenoyl)-sn-glycero-3-phosphate + (9Z)-octadecenoyl-CoA = 1-(5Z,8Z,11Z,14Z)-eicosatetraenoyl-2-(9Z)-octadecenoyl-sn-glycero-3-phosphate + CoA</text>
        <dbReference type="Rhea" id="RHEA:37455"/>
        <dbReference type="ChEBI" id="CHEBI:57287"/>
        <dbReference type="ChEBI" id="CHEBI:57387"/>
        <dbReference type="ChEBI" id="CHEBI:74938"/>
        <dbReference type="ChEBI" id="CHEBI:74941"/>
    </reaction>
    <physiologicalReaction direction="left-to-right" evidence="22">
        <dbReference type="Rhea" id="RHEA:37456"/>
    </physiologicalReaction>
</comment>
<dbReference type="PANTHER" id="PTHR42886">
    <property type="entry name" value="RE40534P-RELATED"/>
    <property type="match status" value="1"/>
</dbReference>
<dbReference type="STRING" id="45351.A7SP35"/>
<comment type="catalytic activity">
    <reaction evidence="14">
        <text>1-(9Z-octadecenoyl)-sn-glycero-3-phosphate + octadecanoyl-CoA = 1-(9Z-octadecenoyl)-2-octadecanoyl-sn-glycero-3-phosphate + CoA</text>
        <dbReference type="Rhea" id="RHEA:37147"/>
        <dbReference type="ChEBI" id="CHEBI:57287"/>
        <dbReference type="ChEBI" id="CHEBI:57394"/>
        <dbReference type="ChEBI" id="CHEBI:74544"/>
        <dbReference type="ChEBI" id="CHEBI:74552"/>
    </reaction>
    <physiologicalReaction direction="left-to-right" evidence="14">
        <dbReference type="Rhea" id="RHEA:37148"/>
    </physiologicalReaction>
</comment>
<comment type="similarity">
    <text evidence="15">Belongs to the peptidase S33 family. ABHD4/ABHD5 subfamily.</text>
</comment>
<dbReference type="HOGENOM" id="CLU_017361_0_0_1"/>
<keyword evidence="12" id="KW-0443">Lipid metabolism</keyword>
<evidence type="ECO:0000256" key="23">
    <source>
        <dbReference type="ARBA" id="ARBA00048770"/>
    </source>
</evidence>
<comment type="catalytic activity">
    <reaction evidence="20">
        <text>1-octadecanoyl-sn-glycero-3-phosphate + (9Z)-octadecenoyl-CoA = 1-octadecanoyl-2-(9Z-octadecenoyl)-sn-glycero-3-phosphate + CoA</text>
        <dbReference type="Rhea" id="RHEA:37163"/>
        <dbReference type="ChEBI" id="CHEBI:57287"/>
        <dbReference type="ChEBI" id="CHEBI:57387"/>
        <dbReference type="ChEBI" id="CHEBI:74560"/>
        <dbReference type="ChEBI" id="CHEBI:74565"/>
    </reaction>
    <physiologicalReaction direction="left-to-right" evidence="20">
        <dbReference type="Rhea" id="RHEA:37164"/>
    </physiologicalReaction>
</comment>
<dbReference type="MEROPS" id="S33.975"/>
<dbReference type="eggNOG" id="KOG4409">
    <property type="taxonomic scope" value="Eukaryota"/>
</dbReference>
<keyword evidence="7" id="KW-0444">Lipid biosynthesis</keyword>
<evidence type="ECO:0000256" key="5">
    <source>
        <dbReference type="ARBA" id="ARBA00013211"/>
    </source>
</evidence>
<keyword evidence="9" id="KW-0808">Transferase</keyword>
<evidence type="ECO:0000256" key="2">
    <source>
        <dbReference type="ARBA" id="ARBA00000816"/>
    </source>
</evidence>
<evidence type="ECO:0000256" key="22">
    <source>
        <dbReference type="ARBA" id="ARBA00048632"/>
    </source>
</evidence>
<dbReference type="GO" id="GO:0052689">
    <property type="term" value="F:carboxylic ester hydrolase activity"/>
    <property type="evidence" value="ECO:0000318"/>
    <property type="project" value="GO_Central"/>
</dbReference>
<keyword evidence="6" id="KW-0963">Cytoplasm</keyword>
<dbReference type="Pfam" id="PF00561">
    <property type="entry name" value="Abhydrolase_1"/>
    <property type="match status" value="1"/>
</dbReference>
<protein>
    <recommendedName>
        <fullName evidence="16">1-acylglycerol-3-phosphate O-acyltransferase ABHD5</fullName>
        <ecNumber evidence="5">2.3.1.51</ecNumber>
    </recommendedName>
    <alternativeName>
        <fullName evidence="17">Abhydrolase domain-containing protein 5</fullName>
    </alternativeName>
</protein>
<evidence type="ECO:0000256" key="8">
    <source>
        <dbReference type="ARBA" id="ARBA00022677"/>
    </source>
</evidence>
<dbReference type="AlphaFoldDB" id="A7SP35"/>
<evidence type="ECO:0000256" key="11">
    <source>
        <dbReference type="ARBA" id="ARBA00022832"/>
    </source>
</evidence>
<dbReference type="GO" id="GO:0003841">
    <property type="term" value="F:1-acylglycerol-3-phosphate O-acyltransferase activity"/>
    <property type="evidence" value="ECO:0007669"/>
    <property type="project" value="UniProtKB-EC"/>
</dbReference>
<dbReference type="InterPro" id="IPR000073">
    <property type="entry name" value="AB_hydrolase_1"/>
</dbReference>
<comment type="subcellular location">
    <subcellularLocation>
        <location evidence="3">Cytoplasm</location>
    </subcellularLocation>
    <subcellularLocation>
        <location evidence="4">Lipid droplet</location>
    </subcellularLocation>
</comment>
<evidence type="ECO:0000256" key="6">
    <source>
        <dbReference type="ARBA" id="ARBA00022490"/>
    </source>
</evidence>
<dbReference type="OrthoDB" id="7457040at2759"/>
<evidence type="ECO:0000259" key="25">
    <source>
        <dbReference type="Pfam" id="PF00561"/>
    </source>
</evidence>
<evidence type="ECO:0000256" key="3">
    <source>
        <dbReference type="ARBA" id="ARBA00004496"/>
    </source>
</evidence>
<evidence type="ECO:0000256" key="7">
    <source>
        <dbReference type="ARBA" id="ARBA00022516"/>
    </source>
</evidence>
<comment type="catalytic activity">
    <reaction evidence="24">
        <text>1-(9Z-octadecenoyl)-sn-glycero-3-phosphate + (9Z)-octadecenoyl-CoA = 1,2-di-(9Z-octadecenoyl)-sn-glycero-3-phosphate + CoA</text>
        <dbReference type="Rhea" id="RHEA:37131"/>
        <dbReference type="ChEBI" id="CHEBI:57287"/>
        <dbReference type="ChEBI" id="CHEBI:57387"/>
        <dbReference type="ChEBI" id="CHEBI:74544"/>
        <dbReference type="ChEBI" id="CHEBI:74546"/>
    </reaction>
    <physiologicalReaction direction="left-to-right" evidence="24">
        <dbReference type="Rhea" id="RHEA:37132"/>
    </physiologicalReaction>
</comment>
<dbReference type="InterPro" id="IPR029058">
    <property type="entry name" value="AB_hydrolase_fold"/>
</dbReference>
<dbReference type="PRINTS" id="PR00111">
    <property type="entry name" value="ABHYDROLASE"/>
</dbReference>
<sequence length="339" mass="38589">WLSWCPTSDRLLEIAEARILKHLKAHYERKYVHVDKGHKIWTLHFNPNADKTPVVMVHGFGGGVGLWALNVDSLSKDRSVYAFDLLGFGRSSRPDFSTEADIAEQEFVESIENWRKELGIEKFILMGHSLGGFLTSSYALQHPEHVKHLVLVDPWGFPEKPPADELTGRIPGWVKVLGAVLSPFNPLAGLRVAGPWGPSLVQRFRPDFQKKYSALFDDDTILNYIYHCNAQRPSGETAFKYMSIPYGWAKYPMVNRIGELHRQVPISFIVGARSWVNNESSYEIKRIREDSFVDIQVIRGAGHHVYADRPELFNATMHKIYTMVDNSNDIEPVQVESSV</sequence>
<comment type="function">
    <text evidence="18">Coenzyme A-dependent lysophosphatidic acid acyltransferase that catalyzes the transfer of an acyl group on a lysophosphatidic acid. Functions preferentially with 1-oleoyl-lysophosphatidic acid followed by 1-palmitoyl-lysophosphatidic acid, 1-stearoyl-lysophosphatidic acid and 1-arachidonoyl-lysophosphatidic acid as lipid acceptor. Functions preferentially with arachidonoyl-CoA followed by oleoyl-CoA as acyl group donors. Functions in phosphatidic acid biosynthesis. May regulate the cellular storage of triacylglycerol through activation of the phospholipase PNPLA2. Involved in keratinocyte differentiation. Regulates lipid droplet fusion.</text>
</comment>
<evidence type="ECO:0000256" key="15">
    <source>
        <dbReference type="ARBA" id="ARBA00038097"/>
    </source>
</evidence>
<feature type="domain" description="AB hydrolase-1" evidence="25">
    <location>
        <begin position="53"/>
        <end position="310"/>
    </location>
</feature>
<evidence type="ECO:0000256" key="17">
    <source>
        <dbReference type="ARBA" id="ARBA00042413"/>
    </source>
</evidence>